<dbReference type="SUPFAM" id="SSF51679">
    <property type="entry name" value="Bacterial luciferase-like"/>
    <property type="match status" value="1"/>
</dbReference>
<evidence type="ECO:0000313" key="5">
    <source>
        <dbReference type="Proteomes" id="UP000642673"/>
    </source>
</evidence>
<evidence type="ECO:0000256" key="1">
    <source>
        <dbReference type="ARBA" id="ARBA00023002"/>
    </source>
</evidence>
<name>A0ABQ3ESZ5_9ACTN</name>
<sequence>MNPLEFGLFVQGYVPEARSKVDPEAEHKSLIEETEYVIQADKSGFKYAWASEHHFLEEYSHLSANEVFLAYLAHATERIHLGSGIFNPLAPVNHPVKVAEKVAMLDHLSKGRFEFGTGRGAGSHEILGFLPGITDMNHTKEIWEETIAEFPKMFLQEEYEGFQGKHWSLPPRKIFPKPYGKAHPAMWYAAGSPSSYAMAAKKGLGVLGFSVQKVSDMEWVLEQYKTAVQEAKAIGAFVNDNVMVTSTAICAETHDKAVEIAVNANMNRFQSLVFRYHDTFPRPEAIPQWPETLPEYNAEIIELLIAEELLICGDPSEVRAQCKRWEQAGADQLSFGLPTGVSYEDTMTTIKLIGEHVIPHIDTDPVHRTTRFRQAV</sequence>
<dbReference type="PANTHER" id="PTHR30137">
    <property type="entry name" value="LUCIFERASE-LIKE MONOOXYGENASE"/>
    <property type="match status" value="1"/>
</dbReference>
<keyword evidence="5" id="KW-1185">Reference proteome</keyword>
<dbReference type="InterPro" id="IPR050766">
    <property type="entry name" value="Bact_Lucif_Oxidored"/>
</dbReference>
<evidence type="ECO:0000256" key="2">
    <source>
        <dbReference type="ARBA" id="ARBA00023033"/>
    </source>
</evidence>
<feature type="domain" description="Luciferase-like" evidence="3">
    <location>
        <begin position="18"/>
        <end position="332"/>
    </location>
</feature>
<comment type="caution">
    <text evidence="4">The sequence shown here is derived from an EMBL/GenBank/DDBJ whole genome shotgun (WGS) entry which is preliminary data.</text>
</comment>
<dbReference type="Proteomes" id="UP000642673">
    <property type="component" value="Unassembled WGS sequence"/>
</dbReference>
<keyword evidence="1" id="KW-0560">Oxidoreductase</keyword>
<dbReference type="Gene3D" id="3.20.20.30">
    <property type="entry name" value="Luciferase-like domain"/>
    <property type="match status" value="1"/>
</dbReference>
<keyword evidence="2" id="KW-0503">Monooxygenase</keyword>
<dbReference type="InterPro" id="IPR036661">
    <property type="entry name" value="Luciferase-like_sf"/>
</dbReference>
<protein>
    <submittedName>
        <fullName evidence="4">Luciferase</fullName>
    </submittedName>
</protein>
<evidence type="ECO:0000259" key="3">
    <source>
        <dbReference type="Pfam" id="PF00296"/>
    </source>
</evidence>
<dbReference type="EMBL" id="BMVP01000002">
    <property type="protein sequence ID" value="GHB43689.1"/>
    <property type="molecule type" value="Genomic_DNA"/>
</dbReference>
<organism evidence="4 5">
    <name type="scientific">Streptomyces cirratus</name>
    <dbReference type="NCBI Taxonomy" id="68187"/>
    <lineage>
        <taxon>Bacteria</taxon>
        <taxon>Bacillati</taxon>
        <taxon>Actinomycetota</taxon>
        <taxon>Actinomycetes</taxon>
        <taxon>Kitasatosporales</taxon>
        <taxon>Streptomycetaceae</taxon>
        <taxon>Streptomyces</taxon>
    </lineage>
</organism>
<proteinExistence type="predicted"/>
<dbReference type="PANTHER" id="PTHR30137:SF8">
    <property type="entry name" value="BLR5498 PROTEIN"/>
    <property type="match status" value="1"/>
</dbReference>
<dbReference type="InterPro" id="IPR011251">
    <property type="entry name" value="Luciferase-like_dom"/>
</dbReference>
<evidence type="ECO:0000313" key="4">
    <source>
        <dbReference type="EMBL" id="GHB43689.1"/>
    </source>
</evidence>
<accession>A0ABQ3ESZ5</accession>
<gene>
    <name evidence="4" type="ORF">GCM10010347_11120</name>
</gene>
<dbReference type="Pfam" id="PF00296">
    <property type="entry name" value="Bac_luciferase"/>
    <property type="match status" value="1"/>
</dbReference>
<reference evidence="5" key="1">
    <citation type="journal article" date="2019" name="Int. J. Syst. Evol. Microbiol.">
        <title>The Global Catalogue of Microorganisms (GCM) 10K type strain sequencing project: providing services to taxonomists for standard genome sequencing and annotation.</title>
        <authorList>
            <consortium name="The Broad Institute Genomics Platform"/>
            <consortium name="The Broad Institute Genome Sequencing Center for Infectious Disease"/>
            <person name="Wu L."/>
            <person name="Ma J."/>
        </authorList>
    </citation>
    <scope>NUCLEOTIDE SEQUENCE [LARGE SCALE GENOMIC DNA]</scope>
    <source>
        <strain evidence="5">JCM 4738</strain>
    </source>
</reference>